<dbReference type="InterPro" id="IPR028124">
    <property type="entry name" value="SMAP_dom"/>
</dbReference>
<dbReference type="STRING" id="1169540.A0A0G4EFM1"/>
<dbReference type="Gene3D" id="2.60.200.20">
    <property type="match status" value="1"/>
</dbReference>
<dbReference type="OMA" id="WIMEPGR"/>
<evidence type="ECO:0000256" key="1">
    <source>
        <dbReference type="ARBA" id="ARBA00006502"/>
    </source>
</evidence>
<dbReference type="Pfam" id="PF15477">
    <property type="entry name" value="SMAP"/>
    <property type="match status" value="1"/>
</dbReference>
<sequence length="306" mass="33292">MKMCAFLIETDGDGEESRKWIMEPGRTYIVGREQDTADVWLGHSEMVSRRHAELLLERDEAATDGFFLFVKDLDTRNGSFVGDERLSGERKLQISEAQRLRFAEDNPRSYKIRLKEQPKSASPPPSSGAQAAEAANGGKRKRRGWDEKPEDAVAGPPAAAPLPPSIPGLAHATSAAKEKRKLLWAASKKKDTDLRQPLEHQQQESTVKFASADAQGPSQSALWEQSFTNDDARKHKFLKLMGATKGAGGVGGGGSQKAAKNASEGASTAAAAAEEVARMQARDVELEQQFFSGMKRKDGRKVGLGM</sequence>
<dbReference type="PANTHER" id="PTHR22175">
    <property type="entry name" value="SMALL ACIDIC PROTEIN-RELATED"/>
    <property type="match status" value="1"/>
</dbReference>
<feature type="domain" description="FHA" evidence="4">
    <location>
        <begin position="28"/>
        <end position="86"/>
    </location>
</feature>
<dbReference type="Proteomes" id="UP000041254">
    <property type="component" value="Unassembled WGS sequence"/>
</dbReference>
<dbReference type="Pfam" id="PF00498">
    <property type="entry name" value="FHA"/>
    <property type="match status" value="1"/>
</dbReference>
<dbReference type="PROSITE" id="PS50006">
    <property type="entry name" value="FHA_DOMAIN"/>
    <property type="match status" value="1"/>
</dbReference>
<evidence type="ECO:0000256" key="3">
    <source>
        <dbReference type="SAM" id="MobiDB-lite"/>
    </source>
</evidence>
<evidence type="ECO:0000313" key="5">
    <source>
        <dbReference type="EMBL" id="CEL94173.1"/>
    </source>
</evidence>
<dbReference type="AlphaFoldDB" id="A0A0G4EFM1"/>
<organism evidence="5 6">
    <name type="scientific">Vitrella brassicaformis (strain CCMP3155)</name>
    <dbReference type="NCBI Taxonomy" id="1169540"/>
    <lineage>
        <taxon>Eukaryota</taxon>
        <taxon>Sar</taxon>
        <taxon>Alveolata</taxon>
        <taxon>Colpodellida</taxon>
        <taxon>Vitrellaceae</taxon>
        <taxon>Vitrella</taxon>
    </lineage>
</organism>
<dbReference type="OrthoDB" id="441430at2759"/>
<dbReference type="InterPro" id="IPR026714">
    <property type="entry name" value="SMAP"/>
</dbReference>
<dbReference type="InParanoid" id="A0A0G4EFM1"/>
<reference evidence="5 6" key="1">
    <citation type="submission" date="2014-11" db="EMBL/GenBank/DDBJ databases">
        <authorList>
            <person name="Zhu J."/>
            <person name="Qi W."/>
            <person name="Song R."/>
        </authorList>
    </citation>
    <scope>NUCLEOTIDE SEQUENCE [LARGE SCALE GENOMIC DNA]</scope>
</reference>
<evidence type="ECO:0000313" key="6">
    <source>
        <dbReference type="Proteomes" id="UP000041254"/>
    </source>
</evidence>
<gene>
    <name evidence="5" type="ORF">Vbra_7153</name>
</gene>
<dbReference type="EMBL" id="CDMY01000209">
    <property type="protein sequence ID" value="CEL94173.1"/>
    <property type="molecule type" value="Genomic_DNA"/>
</dbReference>
<comment type="similarity">
    <text evidence="1">Belongs to the SMAP family.</text>
</comment>
<dbReference type="InterPro" id="IPR008984">
    <property type="entry name" value="SMAD_FHA_dom_sf"/>
</dbReference>
<name>A0A0G4EFM1_VITBC</name>
<feature type="region of interest" description="Disordered" evidence="3">
    <location>
        <begin position="114"/>
        <end position="174"/>
    </location>
</feature>
<dbReference type="SMART" id="SM00240">
    <property type="entry name" value="FHA"/>
    <property type="match status" value="1"/>
</dbReference>
<evidence type="ECO:0000256" key="2">
    <source>
        <dbReference type="ARBA" id="ARBA00016161"/>
    </source>
</evidence>
<keyword evidence="6" id="KW-1185">Reference proteome</keyword>
<dbReference type="SUPFAM" id="SSF49879">
    <property type="entry name" value="SMAD/FHA domain"/>
    <property type="match status" value="1"/>
</dbReference>
<dbReference type="PANTHER" id="PTHR22175:SF0">
    <property type="entry name" value="SMALL ACIDIC PROTEIN"/>
    <property type="match status" value="1"/>
</dbReference>
<accession>A0A0G4EFM1</accession>
<protein>
    <recommendedName>
        <fullName evidence="2">Small acidic protein</fullName>
    </recommendedName>
</protein>
<evidence type="ECO:0000259" key="4">
    <source>
        <dbReference type="PROSITE" id="PS50006"/>
    </source>
</evidence>
<dbReference type="VEuPathDB" id="CryptoDB:Vbra_7153"/>
<dbReference type="InterPro" id="IPR000253">
    <property type="entry name" value="FHA_dom"/>
</dbReference>
<proteinExistence type="inferred from homology"/>